<dbReference type="PANTHER" id="PTHR12598:SF0">
    <property type="entry name" value="COPPER HOMEOSTASIS PROTEIN CUTC HOMOLOG"/>
    <property type="match status" value="1"/>
</dbReference>
<keyword evidence="2" id="KW-0963">Cytoplasm</keyword>
<dbReference type="HAMAP" id="MF_00795">
    <property type="entry name" value="CutC"/>
    <property type="match status" value="1"/>
</dbReference>
<evidence type="ECO:0000256" key="2">
    <source>
        <dbReference type="HAMAP-Rule" id="MF_00795"/>
    </source>
</evidence>
<comment type="similarity">
    <text evidence="1 2">Belongs to the CutC family.</text>
</comment>
<sequence>MTALEIAVQAPAGAAVALAGGADRVELCAALGATGGLTPTLSSLEGAVAANIGVHVLIRTRPGGFVYTRAEVTTMAGDIAHVVHAGASGVVIGALNADGSVDREATAELIAAARRAGDVDVTFHRALDAAADPLEALRVLAELGVDRVLTSGGAPTAASGLDVVATLVDADTGVQIMAGGGVRPDTVPALVEIGVDAVHLSATTIVDDPGSTGPGGGASHGLETTDPTVVAAVRRLLDR</sequence>
<comment type="caution">
    <text evidence="2">Once thought to be involved in copper homeostasis, experiments in E.coli have shown this is not the case.</text>
</comment>
<evidence type="ECO:0000256" key="3">
    <source>
        <dbReference type="SAM" id="MobiDB-lite"/>
    </source>
</evidence>
<evidence type="ECO:0000256" key="1">
    <source>
        <dbReference type="ARBA" id="ARBA00007768"/>
    </source>
</evidence>
<organism evidence="4">
    <name type="scientific">Gordonia sp. MP11Mi</name>
    <dbReference type="NCBI Taxonomy" id="3022769"/>
    <lineage>
        <taxon>Bacteria</taxon>
        <taxon>Bacillati</taxon>
        <taxon>Actinomycetota</taxon>
        <taxon>Actinomycetes</taxon>
        <taxon>Mycobacteriales</taxon>
        <taxon>Gordoniaceae</taxon>
        <taxon>Gordonia</taxon>
    </lineage>
</organism>
<gene>
    <name evidence="2 4" type="primary">cutC</name>
    <name evidence="4" type="ORF">MP11Mi_29250</name>
</gene>
<reference evidence="4" key="1">
    <citation type="submission" date="2023-06" db="EMBL/GenBank/DDBJ databases">
        <title>Gordonia sp. nov. and Pseudochrobactrum sp. nov., two species isolated from the burying beetle Nicrophorus vespilloides.</title>
        <authorList>
            <person name="Poehlein A."/>
            <person name="Guzman J."/>
            <person name="Daniel R."/>
            <person name="Vilcinskas A."/>
        </authorList>
    </citation>
    <scope>NUCLEOTIDE SEQUENCE</scope>
    <source>
        <strain evidence="4">MP11Mi</strain>
    </source>
</reference>
<dbReference type="SUPFAM" id="SSF110395">
    <property type="entry name" value="CutC-like"/>
    <property type="match status" value="1"/>
</dbReference>
<comment type="subcellular location">
    <subcellularLocation>
        <location evidence="2">Cytoplasm</location>
    </subcellularLocation>
</comment>
<dbReference type="InterPro" id="IPR005627">
    <property type="entry name" value="CutC-like"/>
</dbReference>
<dbReference type="EMBL" id="CP128986">
    <property type="protein sequence ID" value="WOC13818.1"/>
    <property type="molecule type" value="Genomic_DNA"/>
</dbReference>
<protein>
    <recommendedName>
        <fullName evidence="2">PF03932 family protein CutC</fullName>
    </recommendedName>
</protein>
<dbReference type="AlphaFoldDB" id="A0AA97CZD6"/>
<evidence type="ECO:0000313" key="4">
    <source>
        <dbReference type="EMBL" id="WOC13818.1"/>
    </source>
</evidence>
<dbReference type="InterPro" id="IPR036822">
    <property type="entry name" value="CutC-like_dom_sf"/>
</dbReference>
<dbReference type="PANTHER" id="PTHR12598">
    <property type="entry name" value="COPPER HOMEOSTASIS PROTEIN CUTC"/>
    <property type="match status" value="1"/>
</dbReference>
<dbReference type="GO" id="GO:0005507">
    <property type="term" value="F:copper ion binding"/>
    <property type="evidence" value="ECO:0007669"/>
    <property type="project" value="TreeGrafter"/>
</dbReference>
<accession>A0AA97CZD6</accession>
<name>A0AA97CZD6_9ACTN</name>
<dbReference type="RefSeq" id="WP_420039609.1">
    <property type="nucleotide sequence ID" value="NZ_CP128986.1"/>
</dbReference>
<dbReference type="GO" id="GO:0005737">
    <property type="term" value="C:cytoplasm"/>
    <property type="evidence" value="ECO:0007669"/>
    <property type="project" value="UniProtKB-SubCell"/>
</dbReference>
<dbReference type="Gene3D" id="3.20.20.380">
    <property type="entry name" value="Copper homeostasis (CutC) domain"/>
    <property type="match status" value="1"/>
</dbReference>
<proteinExistence type="inferred from homology"/>
<dbReference type="Pfam" id="PF03932">
    <property type="entry name" value="CutC"/>
    <property type="match status" value="1"/>
</dbReference>
<feature type="region of interest" description="Disordered" evidence="3">
    <location>
        <begin position="206"/>
        <end position="225"/>
    </location>
</feature>